<gene>
    <name evidence="11" type="ORF">FE240_17325</name>
</gene>
<dbReference type="Gene3D" id="6.10.340.10">
    <property type="match status" value="1"/>
</dbReference>
<dbReference type="InterPro" id="IPR035938">
    <property type="entry name" value="Hemerythrin-like_sf"/>
</dbReference>
<comment type="subcellular location">
    <subcellularLocation>
        <location evidence="1">Membrane</location>
    </subcellularLocation>
</comment>
<evidence type="ECO:0000256" key="5">
    <source>
        <dbReference type="ARBA" id="ARBA00023224"/>
    </source>
</evidence>
<evidence type="ECO:0000313" key="11">
    <source>
        <dbReference type="EMBL" id="QFI56288.1"/>
    </source>
</evidence>
<comment type="similarity">
    <text evidence="2">Belongs to the hemerythrin family.</text>
</comment>
<dbReference type="CDD" id="cd11386">
    <property type="entry name" value="MCP_signal"/>
    <property type="match status" value="1"/>
</dbReference>
<dbReference type="InterPro" id="IPR012827">
    <property type="entry name" value="Hemerythrin_metal-bd"/>
</dbReference>
<dbReference type="EMBL" id="CP040449">
    <property type="protein sequence ID" value="QFI56288.1"/>
    <property type="molecule type" value="Genomic_DNA"/>
</dbReference>
<dbReference type="GO" id="GO:0016020">
    <property type="term" value="C:membrane"/>
    <property type="evidence" value="ECO:0007669"/>
    <property type="project" value="UniProtKB-SubCell"/>
</dbReference>
<dbReference type="SMART" id="SM00304">
    <property type="entry name" value="HAMP"/>
    <property type="match status" value="1"/>
</dbReference>
<dbReference type="Proteomes" id="UP000594034">
    <property type="component" value="Chromosome"/>
</dbReference>
<evidence type="ECO:0000259" key="10">
    <source>
        <dbReference type="PROSITE" id="PS50885"/>
    </source>
</evidence>
<dbReference type="SUPFAM" id="SSF58104">
    <property type="entry name" value="Methyl-accepting chemotaxis protein (MCP) signaling domain"/>
    <property type="match status" value="1"/>
</dbReference>
<name>A0A5J6X259_9GAMM</name>
<protein>
    <submittedName>
        <fullName evidence="11">Bacteriohemerythrin</fullName>
    </submittedName>
</protein>
<dbReference type="GO" id="GO:0007165">
    <property type="term" value="P:signal transduction"/>
    <property type="evidence" value="ECO:0007669"/>
    <property type="project" value="UniProtKB-KW"/>
</dbReference>
<dbReference type="InterPro" id="IPR003660">
    <property type="entry name" value="HAMP_dom"/>
</dbReference>
<evidence type="ECO:0000256" key="2">
    <source>
        <dbReference type="ARBA" id="ARBA00010587"/>
    </source>
</evidence>
<sequence>MSFHLRNVPIRHIMLVASSAIVLSLVLSNLWRSSLTDELAALPGELIAHTENLLELQHLHHHTTQEQRWRLNAALTGTPQHLVLADEHAHEADALLDTLPELKDDLAALFLRQREAGHAIVTAYQQHGVEAGKQLMAQPGGYTDLSNRITRVISHTLQRQEQQLKHLEQTVLHKSRALNQKTWLILSLSLLLVVLVLFVLQRKILTPLSSLMEQVQQLAQNSHDLSFRLTMQGSDEYAYLAKVFNHFLENIDSLIGTVQSVSFKTHDKMETLMEHTDTSLTSMNQVQHNTDVLASALNKMTSTVHHIAHSTEHARLETAKAKGNIDIGQHQVESAVALMGQVAEHVERSAHELDQLKHESSQIESIVQVIQFISEQTNLLALNAAIEAARAGIHGRGFAVVADEVRQLASRTQAATIDIQQRIEILQEKSQRAVQTMLTTQQVSEQAVAQVGRTGQTLESIVEVINQVNVMNGQIAEAAEQQALVTEETNRNVVNVAEIARQSLTLARQTRHQTRDMNHANQEIGLISCQFQVTAQEARDDQRNLMHWNDSFSVHVPSMDEQHQGLFNAMNRIYQAVQERAPSHVREQRLSELLFLARQHFADEERGMEQAHYPGLQRHKQEHAKLLNELGHLLAQHSGDEQEDSLEVIAFLKNWLLDHIFRSDKLYGEPMQQAGIR</sequence>
<evidence type="ECO:0000313" key="12">
    <source>
        <dbReference type="Proteomes" id="UP000594034"/>
    </source>
</evidence>
<dbReference type="SUPFAM" id="SSF47188">
    <property type="entry name" value="Hemerythrin-like"/>
    <property type="match status" value="1"/>
</dbReference>
<dbReference type="AlphaFoldDB" id="A0A5J6X259"/>
<dbReference type="NCBIfam" id="TIGR02481">
    <property type="entry name" value="hemeryth_dom"/>
    <property type="match status" value="1"/>
</dbReference>
<dbReference type="NCBIfam" id="NF033749">
    <property type="entry name" value="bact_hemeryth"/>
    <property type="match status" value="1"/>
</dbReference>
<dbReference type="GO" id="GO:0046872">
    <property type="term" value="F:metal ion binding"/>
    <property type="evidence" value="ECO:0007669"/>
    <property type="project" value="UniProtKB-KW"/>
</dbReference>
<dbReference type="Pfam" id="PF00672">
    <property type="entry name" value="HAMP"/>
    <property type="match status" value="1"/>
</dbReference>
<dbReference type="PROSITE" id="PS50111">
    <property type="entry name" value="CHEMOTAXIS_TRANSDUC_2"/>
    <property type="match status" value="1"/>
</dbReference>
<evidence type="ECO:0000256" key="1">
    <source>
        <dbReference type="ARBA" id="ARBA00004370"/>
    </source>
</evidence>
<evidence type="ECO:0000259" key="9">
    <source>
        <dbReference type="PROSITE" id="PS50111"/>
    </source>
</evidence>
<evidence type="ECO:0000256" key="4">
    <source>
        <dbReference type="ARBA" id="ARBA00023004"/>
    </source>
</evidence>
<dbReference type="PROSITE" id="PS00550">
    <property type="entry name" value="HEMERYTHRINS"/>
    <property type="match status" value="1"/>
</dbReference>
<evidence type="ECO:0000256" key="8">
    <source>
        <dbReference type="SAM" id="Phobius"/>
    </source>
</evidence>
<dbReference type="Pfam" id="PF00015">
    <property type="entry name" value="MCPsignal"/>
    <property type="match status" value="1"/>
</dbReference>
<accession>A0A5J6X259</accession>
<evidence type="ECO:0000256" key="6">
    <source>
        <dbReference type="ARBA" id="ARBA00029447"/>
    </source>
</evidence>
<dbReference type="PROSITE" id="PS50885">
    <property type="entry name" value="HAMP"/>
    <property type="match status" value="1"/>
</dbReference>
<dbReference type="CDD" id="cd06225">
    <property type="entry name" value="HAMP"/>
    <property type="match status" value="1"/>
</dbReference>
<keyword evidence="8" id="KW-0472">Membrane</keyword>
<keyword evidence="5 7" id="KW-0807">Transducer</keyword>
<evidence type="ECO:0000256" key="7">
    <source>
        <dbReference type="PROSITE-ProRule" id="PRU00284"/>
    </source>
</evidence>
<dbReference type="PANTHER" id="PTHR32089:SF112">
    <property type="entry name" value="LYSOZYME-LIKE PROTEIN-RELATED"/>
    <property type="match status" value="1"/>
</dbReference>
<feature type="domain" description="Methyl-accepting transducer" evidence="9">
    <location>
        <begin position="294"/>
        <end position="497"/>
    </location>
</feature>
<feature type="transmembrane region" description="Helical" evidence="8">
    <location>
        <begin position="12"/>
        <end position="31"/>
    </location>
</feature>
<dbReference type="SMART" id="SM00283">
    <property type="entry name" value="MA"/>
    <property type="match status" value="1"/>
</dbReference>
<organism evidence="11 12">
    <name type="scientific">Aeromonas simiae</name>
    <dbReference type="NCBI Taxonomy" id="218936"/>
    <lineage>
        <taxon>Bacteria</taxon>
        <taxon>Pseudomonadati</taxon>
        <taxon>Pseudomonadota</taxon>
        <taxon>Gammaproteobacteria</taxon>
        <taxon>Aeromonadales</taxon>
        <taxon>Aeromonadaceae</taxon>
        <taxon>Aeromonas</taxon>
    </lineage>
</organism>
<keyword evidence="3" id="KW-0479">Metal-binding</keyword>
<dbReference type="InterPro" id="IPR012312">
    <property type="entry name" value="Hemerythrin-like"/>
</dbReference>
<dbReference type="FunFam" id="1.10.287.950:FF:000001">
    <property type="entry name" value="Methyl-accepting chemotaxis sensory transducer"/>
    <property type="match status" value="1"/>
</dbReference>
<comment type="similarity">
    <text evidence="6">Belongs to the methyl-accepting chemotaxis (MCP) protein family.</text>
</comment>
<dbReference type="RefSeq" id="WP_193002718.1">
    <property type="nucleotide sequence ID" value="NZ_CP040449.1"/>
</dbReference>
<dbReference type="KEGG" id="asim:FE240_17325"/>
<dbReference type="InterPro" id="IPR016131">
    <property type="entry name" value="Haemerythrin_Fe_BS"/>
</dbReference>
<evidence type="ECO:0000256" key="3">
    <source>
        <dbReference type="ARBA" id="ARBA00022723"/>
    </source>
</evidence>
<dbReference type="Gene3D" id="1.20.120.50">
    <property type="entry name" value="Hemerythrin-like"/>
    <property type="match status" value="1"/>
</dbReference>
<keyword evidence="12" id="KW-1185">Reference proteome</keyword>
<dbReference type="InterPro" id="IPR004089">
    <property type="entry name" value="MCPsignal_dom"/>
</dbReference>
<keyword evidence="8" id="KW-1133">Transmembrane helix</keyword>
<keyword evidence="4" id="KW-0408">Iron</keyword>
<proteinExistence type="inferred from homology"/>
<keyword evidence="8" id="KW-0812">Transmembrane</keyword>
<feature type="domain" description="HAMP" evidence="10">
    <location>
        <begin position="202"/>
        <end position="256"/>
    </location>
</feature>
<dbReference type="Pfam" id="PF01814">
    <property type="entry name" value="Hemerythrin"/>
    <property type="match status" value="1"/>
</dbReference>
<dbReference type="GO" id="GO:0006935">
    <property type="term" value="P:chemotaxis"/>
    <property type="evidence" value="ECO:0007669"/>
    <property type="project" value="UniProtKB-ARBA"/>
</dbReference>
<dbReference type="Gene3D" id="1.10.287.950">
    <property type="entry name" value="Methyl-accepting chemotaxis protein"/>
    <property type="match status" value="1"/>
</dbReference>
<dbReference type="CDD" id="cd12107">
    <property type="entry name" value="Hemerythrin"/>
    <property type="match status" value="1"/>
</dbReference>
<feature type="transmembrane region" description="Helical" evidence="8">
    <location>
        <begin position="182"/>
        <end position="200"/>
    </location>
</feature>
<reference evidence="11 12" key="1">
    <citation type="submission" date="2019-05" db="EMBL/GenBank/DDBJ databases">
        <title>OXA-830, a novel chromosomally encoded expanded-spectrum class D beta-lactamase in Aeromonas simiae.</title>
        <authorList>
            <person name="Zhou W."/>
            <person name="Chen Q."/>
        </authorList>
    </citation>
    <scope>NUCLEOTIDE SEQUENCE [LARGE SCALE GENOMIC DNA]</scope>
    <source>
        <strain evidence="11 12">A6</strain>
    </source>
</reference>
<dbReference type="PANTHER" id="PTHR32089">
    <property type="entry name" value="METHYL-ACCEPTING CHEMOTAXIS PROTEIN MCPB"/>
    <property type="match status" value="1"/>
</dbReference>